<evidence type="ECO:0000256" key="5">
    <source>
        <dbReference type="ARBA" id="ARBA00037096"/>
    </source>
</evidence>
<organism evidence="7 8">
    <name type="scientific">Symbiodinium necroappetens</name>
    <dbReference type="NCBI Taxonomy" id="1628268"/>
    <lineage>
        <taxon>Eukaryota</taxon>
        <taxon>Sar</taxon>
        <taxon>Alveolata</taxon>
        <taxon>Dinophyceae</taxon>
        <taxon>Suessiales</taxon>
        <taxon>Symbiodiniaceae</taxon>
        <taxon>Symbiodinium</taxon>
    </lineage>
</organism>
<evidence type="ECO:0000259" key="6">
    <source>
        <dbReference type="SMART" id="SM00822"/>
    </source>
</evidence>
<dbReference type="EMBL" id="CAJNJA010037918">
    <property type="protein sequence ID" value="CAE7741270.1"/>
    <property type="molecule type" value="Genomic_DNA"/>
</dbReference>
<dbReference type="SUPFAM" id="SSF51735">
    <property type="entry name" value="NAD(P)-binding Rossmann-fold domains"/>
    <property type="match status" value="1"/>
</dbReference>
<comment type="function">
    <text evidence="5">Putative oxidoreductase.</text>
</comment>
<evidence type="ECO:0000256" key="2">
    <source>
        <dbReference type="ARBA" id="ARBA00022450"/>
    </source>
</evidence>
<dbReference type="OrthoDB" id="1274115at2759"/>
<dbReference type="InterPro" id="IPR000873">
    <property type="entry name" value="AMP-dep_synth/lig_dom"/>
</dbReference>
<evidence type="ECO:0000256" key="1">
    <source>
        <dbReference type="ARBA" id="ARBA00006484"/>
    </source>
</evidence>
<dbReference type="Pfam" id="PF00106">
    <property type="entry name" value="adh_short"/>
    <property type="match status" value="1"/>
</dbReference>
<dbReference type="GO" id="GO:0016491">
    <property type="term" value="F:oxidoreductase activity"/>
    <property type="evidence" value="ECO:0007669"/>
    <property type="project" value="UniProtKB-KW"/>
</dbReference>
<name>A0A812XM90_9DINO</name>
<dbReference type="Pfam" id="PF00501">
    <property type="entry name" value="AMP-binding"/>
    <property type="match status" value="1"/>
</dbReference>
<dbReference type="Pfam" id="PF14518">
    <property type="entry name" value="Haem_oxygenas_2"/>
    <property type="match status" value="1"/>
</dbReference>
<proteinExistence type="inferred from homology"/>
<dbReference type="PANTHER" id="PTHR44196:SF1">
    <property type="entry name" value="DEHYDROGENASE_REDUCTASE SDR FAMILY MEMBER 7B"/>
    <property type="match status" value="1"/>
</dbReference>
<keyword evidence="3" id="KW-0597">Phosphoprotein</keyword>
<dbReference type="InterPro" id="IPR036291">
    <property type="entry name" value="NAD(P)-bd_dom_sf"/>
</dbReference>
<dbReference type="Gene3D" id="3.40.50.720">
    <property type="entry name" value="NAD(P)-binding Rossmann-like Domain"/>
    <property type="match status" value="1"/>
</dbReference>
<keyword evidence="8" id="KW-1185">Reference proteome</keyword>
<dbReference type="AlphaFoldDB" id="A0A812XM90"/>
<evidence type="ECO:0000256" key="4">
    <source>
        <dbReference type="ARBA" id="ARBA00023002"/>
    </source>
</evidence>
<dbReference type="PROSITE" id="PS00455">
    <property type="entry name" value="AMP_BINDING"/>
    <property type="match status" value="1"/>
</dbReference>
<comment type="similarity">
    <text evidence="1">Belongs to the short-chain dehydrogenases/reductases (SDR) family.</text>
</comment>
<evidence type="ECO:0000256" key="3">
    <source>
        <dbReference type="ARBA" id="ARBA00022553"/>
    </source>
</evidence>
<protein>
    <submittedName>
        <fullName evidence="7">NodG protein</fullName>
    </submittedName>
</protein>
<gene>
    <name evidence="7" type="primary">nodG</name>
    <name evidence="7" type="ORF">SNEC2469_LOCUS21435</name>
</gene>
<dbReference type="PANTHER" id="PTHR44196">
    <property type="entry name" value="DEHYDROGENASE/REDUCTASE SDR FAMILY MEMBER 7B"/>
    <property type="match status" value="1"/>
</dbReference>
<dbReference type="SUPFAM" id="SSF56801">
    <property type="entry name" value="Acetyl-CoA synthetase-like"/>
    <property type="match status" value="1"/>
</dbReference>
<dbReference type="SUPFAM" id="SSF48613">
    <property type="entry name" value="Heme oxygenase-like"/>
    <property type="match status" value="1"/>
</dbReference>
<dbReference type="Proteomes" id="UP000601435">
    <property type="component" value="Unassembled WGS sequence"/>
</dbReference>
<dbReference type="NCBIfam" id="NF006565">
    <property type="entry name" value="PRK09072.1"/>
    <property type="match status" value="1"/>
</dbReference>
<keyword evidence="2" id="KW-0596">Phosphopantetheine</keyword>
<evidence type="ECO:0000313" key="8">
    <source>
        <dbReference type="Proteomes" id="UP000601435"/>
    </source>
</evidence>
<feature type="domain" description="Ketoreductase" evidence="6">
    <location>
        <begin position="662"/>
        <end position="836"/>
    </location>
</feature>
<comment type="caution">
    <text evidence="7">The sequence shown here is derived from an EMBL/GenBank/DDBJ whole genome shotgun (WGS) entry which is preliminary data.</text>
</comment>
<dbReference type="InterPro" id="IPR002347">
    <property type="entry name" value="SDR_fam"/>
</dbReference>
<dbReference type="GO" id="GO:0016020">
    <property type="term" value="C:membrane"/>
    <property type="evidence" value="ECO:0007669"/>
    <property type="project" value="TreeGrafter"/>
</dbReference>
<dbReference type="InterPro" id="IPR020904">
    <property type="entry name" value="Sc_DH/Rdtase_CS"/>
</dbReference>
<sequence length="919" mass="99537">MLKKKLLAHVPASACLSDGHNTWSLTDLKSAATSWINKLDELNVRRVAFDLPNGFDWAALDIALLESDRVAIPIPSFFSTTQRNHTLKASGAEVMITLSESAAGAHSGTEVDFKRFDIAHRFDAEDVALPAGTALVTFTSGSTGEPKGVCLSAETLLQTANSLYETLKDQEIQQHLCVLPLTLLLENTAGLFANLLNGSTIYVPDLAEIGVQGSSQVDVGQFVKGIETFGPDSIIVVPALLLAITASAEFGLVTFKHFKFVAVGGGRVTPELLHRAAQQNIPVYEGYGLTECGSVITLNTPTAQKIGSVGRLLPHVKACIENEELIVTHPRMLGIIGDLDTCTKVATGDRVAIDADGYVTVYGRLKNTFITAYGRNVSPEWVESELQNELCISHAAVFGEAAQSNTALLLPRGEPTDAELDAAVSASNQRLPDYAQVGAWYRVTAADMNNYNGLTSNGRVRRQLDLLAAPIIEDVAHGRVTLEMYHAFLTNAYHHVRFTVPLMMATASRIHPSQMHLISAFKEYIDEEIGHERWILNDLEACGADAQQIAASEPNFATEVMLAYVRDYITTVNPIGFLGMVHVLEGTSTSLASSTADLIAQALDLPSKAFTYLRSHGALDIEHVDFFKQLLDGLTAADMHHVIHVAKRVYVLYGNLMPLKQRAVLLTGATGGIGQALAKVLANAGHTLILSARSEEKLKQLKDNLPARSIISTVRADLTLPTDLDNLAQAAAQNGVDTLINLSGANQFALLENTEAAALTNMVQLNLLAPMQLTRLLLPHLRKNPHGMIVNVGSVFGTIGHPGYTAYCASKFGLRGFTEALRREVKNTSIDVIYFAPRTTSTAMNSEAANQLNDALGNASDTPVYVAQKILKSIEQKAKSTYLGWPERLFVRVNQIMPGVVDRALEKKLSTIEQFARTT</sequence>
<dbReference type="Gene3D" id="1.20.910.10">
    <property type="entry name" value="Heme oxygenase-like"/>
    <property type="match status" value="1"/>
</dbReference>
<dbReference type="SMART" id="SM00822">
    <property type="entry name" value="PKS_KR"/>
    <property type="match status" value="1"/>
</dbReference>
<dbReference type="PRINTS" id="PR00081">
    <property type="entry name" value="GDHRDH"/>
</dbReference>
<evidence type="ECO:0000313" key="7">
    <source>
        <dbReference type="EMBL" id="CAE7741270.1"/>
    </source>
</evidence>
<dbReference type="InterPro" id="IPR042099">
    <property type="entry name" value="ANL_N_sf"/>
</dbReference>
<dbReference type="PROSITE" id="PS00061">
    <property type="entry name" value="ADH_SHORT"/>
    <property type="match status" value="1"/>
</dbReference>
<reference evidence="7" key="1">
    <citation type="submission" date="2021-02" db="EMBL/GenBank/DDBJ databases">
        <authorList>
            <person name="Dougan E. K."/>
            <person name="Rhodes N."/>
            <person name="Thang M."/>
            <person name="Chan C."/>
        </authorList>
    </citation>
    <scope>NUCLEOTIDE SEQUENCE</scope>
</reference>
<dbReference type="Gene3D" id="3.40.50.12780">
    <property type="entry name" value="N-terminal domain of ligase-like"/>
    <property type="match status" value="1"/>
</dbReference>
<keyword evidence="4" id="KW-0560">Oxidoreductase</keyword>
<dbReference type="InterPro" id="IPR016084">
    <property type="entry name" value="Haem_Oase-like_multi-hlx"/>
</dbReference>
<dbReference type="PRINTS" id="PR00080">
    <property type="entry name" value="SDRFAMILY"/>
</dbReference>
<accession>A0A812XM90</accession>
<dbReference type="InterPro" id="IPR020845">
    <property type="entry name" value="AMP-binding_CS"/>
</dbReference>
<dbReference type="InterPro" id="IPR057326">
    <property type="entry name" value="KR_dom"/>
</dbReference>